<dbReference type="SUPFAM" id="SSF57850">
    <property type="entry name" value="RING/U-box"/>
    <property type="match status" value="1"/>
</dbReference>
<dbReference type="GO" id="GO:0008270">
    <property type="term" value="F:zinc ion binding"/>
    <property type="evidence" value="ECO:0007669"/>
    <property type="project" value="UniProtKB-KW"/>
</dbReference>
<sequence>MDYTENNSKQSSTSKRANLVSELNKTNIDASPDIEIIKNDYILIPTKNKNNYQNLDSSKSCTVTDNTIVLDISQENLKLQPSSEFIKTRTPLSSIQFNNKTINTKTLYNPKQPLKSGLCSKSGININNSPKNAFNSADFTSSSAPLDRLVDYSSAARYTISKGKEKRIEIKENSNNLISKNSGKIRRFFCYSCQSEMSIVKTVKPKCAQCHSVFIIQIDGLNSYEISEPLSSSDEEYYSSDNKSNNTTISSYGYSNESLLSKLRPNADTFLDSLNNAFFQIQSYYSSLISEKNKILQSQPQAETNSHLDSLLSKIRNFEQKNNKQSEEDQSILLGENYDNLDGFTQLTSRLMDRISVLINAATVIINQNNFNATAEKFKNFLHESTQSFSYSGDKMDSEDIDETSSEKDSSSSSVPGSFFMFSYNIPTIDLTALDNLTEVLQKIYLKYKDKYSTSEYLGPHSKSIYDRLYDSAKALEPSVSKYNTNSNIDTAASTSSNLDNINNTYFNLLPSFNFRDIDSFDDNPDFAEIYQTTEQEDTNSTNNAKNEHMGDNDLQDLDNAQSNLQTGSRFINPEDNGPLNLSNLFNSLLGSISSDGSTSLNENETAQTTLSRHRINQVNYIWNSRQHIMNDQSLDMIISELILNTQEAHYLPASVEETGSLVRKFHYDLKRVSKECSVCLDDYNADSLVIELDCEHIFHEHCILQWLNINGNCPVCRKPLTKYHNNNTFTNSINNTSLVASDNEQINNNTFTNSINNNNSSLVASDNEQINNNTKVFQNQNNQTDSPQNLSETLQAGNSLEPNITYIMGNTNNIAIINRSETNNTCSARNETLLDSHNEIVDSESQPYTALRSNNDSRNNENNLTPSNILQNVGILDQSSHRSAINDNLDCQTTVYSDLNQDFNQEHSDYNDLYQNLEFLKIPGSFPIQH</sequence>
<gene>
    <name evidence="7" type="ORF">BB561_006566</name>
</gene>
<keyword evidence="3" id="KW-0862">Zinc</keyword>
<dbReference type="PROSITE" id="PS50089">
    <property type="entry name" value="ZF_RING_2"/>
    <property type="match status" value="1"/>
</dbReference>
<dbReference type="SMART" id="SM00184">
    <property type="entry name" value="RING"/>
    <property type="match status" value="1"/>
</dbReference>
<evidence type="ECO:0000256" key="4">
    <source>
        <dbReference type="PROSITE-ProRule" id="PRU00175"/>
    </source>
</evidence>
<dbReference type="InterPro" id="IPR013083">
    <property type="entry name" value="Znf_RING/FYVE/PHD"/>
</dbReference>
<protein>
    <recommendedName>
        <fullName evidence="6">RING-type domain-containing protein</fullName>
    </recommendedName>
</protein>
<dbReference type="InterPro" id="IPR001841">
    <property type="entry name" value="Znf_RING"/>
</dbReference>
<feature type="region of interest" description="Disordered" evidence="5">
    <location>
        <begin position="845"/>
        <end position="867"/>
    </location>
</feature>
<evidence type="ECO:0000256" key="2">
    <source>
        <dbReference type="ARBA" id="ARBA00022771"/>
    </source>
</evidence>
<evidence type="ECO:0000256" key="1">
    <source>
        <dbReference type="ARBA" id="ARBA00022723"/>
    </source>
</evidence>
<evidence type="ECO:0000256" key="3">
    <source>
        <dbReference type="ARBA" id="ARBA00022833"/>
    </source>
</evidence>
<accession>A0A2T9Y351</accession>
<keyword evidence="8" id="KW-1185">Reference proteome</keyword>
<feature type="compositionally biased region" description="Polar residues" evidence="5">
    <location>
        <begin position="534"/>
        <end position="545"/>
    </location>
</feature>
<dbReference type="EMBL" id="MBFR01000609">
    <property type="protein sequence ID" value="PVU86758.1"/>
    <property type="molecule type" value="Genomic_DNA"/>
</dbReference>
<evidence type="ECO:0000313" key="7">
    <source>
        <dbReference type="EMBL" id="PVU86758.1"/>
    </source>
</evidence>
<organism evidence="7 8">
    <name type="scientific">Smittium simulii</name>
    <dbReference type="NCBI Taxonomy" id="133385"/>
    <lineage>
        <taxon>Eukaryota</taxon>
        <taxon>Fungi</taxon>
        <taxon>Fungi incertae sedis</taxon>
        <taxon>Zoopagomycota</taxon>
        <taxon>Kickxellomycotina</taxon>
        <taxon>Harpellomycetes</taxon>
        <taxon>Harpellales</taxon>
        <taxon>Legeriomycetaceae</taxon>
        <taxon>Smittium</taxon>
    </lineage>
</organism>
<feature type="region of interest" description="Disordered" evidence="5">
    <location>
        <begin position="390"/>
        <end position="415"/>
    </location>
</feature>
<comment type="caution">
    <text evidence="7">The sequence shown here is derived from an EMBL/GenBank/DDBJ whole genome shotgun (WGS) entry which is preliminary data.</text>
</comment>
<feature type="domain" description="RING-type" evidence="6">
    <location>
        <begin position="677"/>
        <end position="718"/>
    </location>
</feature>
<evidence type="ECO:0000313" key="8">
    <source>
        <dbReference type="Proteomes" id="UP000245383"/>
    </source>
</evidence>
<dbReference type="STRING" id="133385.A0A2T9Y351"/>
<name>A0A2T9Y351_9FUNG</name>
<evidence type="ECO:0000259" key="6">
    <source>
        <dbReference type="PROSITE" id="PS50089"/>
    </source>
</evidence>
<dbReference type="Pfam" id="PF13639">
    <property type="entry name" value="zf-RING_2"/>
    <property type="match status" value="1"/>
</dbReference>
<dbReference type="OrthoDB" id="8062037at2759"/>
<feature type="region of interest" description="Disordered" evidence="5">
    <location>
        <begin position="534"/>
        <end position="560"/>
    </location>
</feature>
<keyword evidence="1" id="KW-0479">Metal-binding</keyword>
<dbReference type="AlphaFoldDB" id="A0A2T9Y351"/>
<feature type="compositionally biased region" description="Low complexity" evidence="5">
    <location>
        <begin position="853"/>
        <end position="864"/>
    </location>
</feature>
<keyword evidence="2 4" id="KW-0863">Zinc-finger</keyword>
<dbReference type="PANTHER" id="PTHR45969">
    <property type="entry name" value="RING ZINC FINGER PROTEIN-RELATED"/>
    <property type="match status" value="1"/>
</dbReference>
<dbReference type="Proteomes" id="UP000245383">
    <property type="component" value="Unassembled WGS sequence"/>
</dbReference>
<reference evidence="7 8" key="1">
    <citation type="journal article" date="2018" name="MBio">
        <title>Comparative Genomics Reveals the Core Gene Toolbox for the Fungus-Insect Symbiosis.</title>
        <authorList>
            <person name="Wang Y."/>
            <person name="Stata M."/>
            <person name="Wang W."/>
            <person name="Stajich J.E."/>
            <person name="White M.M."/>
            <person name="Moncalvo J.M."/>
        </authorList>
    </citation>
    <scope>NUCLEOTIDE SEQUENCE [LARGE SCALE GENOMIC DNA]</scope>
    <source>
        <strain evidence="7 8">SWE-8-4</strain>
    </source>
</reference>
<proteinExistence type="predicted"/>
<dbReference type="Gene3D" id="3.30.40.10">
    <property type="entry name" value="Zinc/RING finger domain, C3HC4 (zinc finger)"/>
    <property type="match status" value="1"/>
</dbReference>
<evidence type="ECO:0000256" key="5">
    <source>
        <dbReference type="SAM" id="MobiDB-lite"/>
    </source>
</evidence>